<protein>
    <submittedName>
        <fullName evidence="1">Uncharacterized protein</fullName>
    </submittedName>
</protein>
<dbReference type="OrthoDB" id="6437260at2759"/>
<accession>A0A8X6GYG4</accession>
<keyword evidence="2" id="KW-1185">Reference proteome</keyword>
<comment type="caution">
    <text evidence="1">The sequence shown here is derived from an EMBL/GenBank/DDBJ whole genome shotgun (WGS) entry which is preliminary data.</text>
</comment>
<gene>
    <name evidence="1" type="ORF">TNCT_113471</name>
</gene>
<dbReference type="EMBL" id="BMAO01011777">
    <property type="protein sequence ID" value="GFQ76299.1"/>
    <property type="molecule type" value="Genomic_DNA"/>
</dbReference>
<name>A0A8X6GYG4_TRICU</name>
<evidence type="ECO:0000313" key="2">
    <source>
        <dbReference type="Proteomes" id="UP000887116"/>
    </source>
</evidence>
<dbReference type="Proteomes" id="UP000887116">
    <property type="component" value="Unassembled WGS sequence"/>
</dbReference>
<reference evidence="1" key="1">
    <citation type="submission" date="2020-07" db="EMBL/GenBank/DDBJ databases">
        <title>Multicomponent nature underlies the extraordinary mechanical properties of spider dragline silk.</title>
        <authorList>
            <person name="Kono N."/>
            <person name="Nakamura H."/>
            <person name="Mori M."/>
            <person name="Yoshida Y."/>
            <person name="Ohtoshi R."/>
            <person name="Malay A.D."/>
            <person name="Moran D.A.P."/>
            <person name="Tomita M."/>
            <person name="Numata K."/>
            <person name="Arakawa K."/>
        </authorList>
    </citation>
    <scope>NUCLEOTIDE SEQUENCE</scope>
</reference>
<sequence>MLYVGDYIKITPETDGHPREITQIITDKNLEYYVIQPTNNRPLKLVIKGLPVKANCDEIKNDLIEKGIKVEKVA</sequence>
<evidence type="ECO:0000313" key="1">
    <source>
        <dbReference type="EMBL" id="GFQ76299.1"/>
    </source>
</evidence>
<proteinExistence type="predicted"/>
<dbReference type="AlphaFoldDB" id="A0A8X6GYG4"/>
<organism evidence="1 2">
    <name type="scientific">Trichonephila clavata</name>
    <name type="common">Joro spider</name>
    <name type="synonym">Nephila clavata</name>
    <dbReference type="NCBI Taxonomy" id="2740835"/>
    <lineage>
        <taxon>Eukaryota</taxon>
        <taxon>Metazoa</taxon>
        <taxon>Ecdysozoa</taxon>
        <taxon>Arthropoda</taxon>
        <taxon>Chelicerata</taxon>
        <taxon>Arachnida</taxon>
        <taxon>Araneae</taxon>
        <taxon>Araneomorphae</taxon>
        <taxon>Entelegynae</taxon>
        <taxon>Araneoidea</taxon>
        <taxon>Nephilidae</taxon>
        <taxon>Trichonephila</taxon>
    </lineage>
</organism>